<dbReference type="EMBL" id="JAUEDM010000001">
    <property type="protein sequence ID" value="KAK3329524.1"/>
    <property type="molecule type" value="Genomic_DNA"/>
</dbReference>
<organism evidence="2 3">
    <name type="scientific">Apodospora peruviana</name>
    <dbReference type="NCBI Taxonomy" id="516989"/>
    <lineage>
        <taxon>Eukaryota</taxon>
        <taxon>Fungi</taxon>
        <taxon>Dikarya</taxon>
        <taxon>Ascomycota</taxon>
        <taxon>Pezizomycotina</taxon>
        <taxon>Sordariomycetes</taxon>
        <taxon>Sordariomycetidae</taxon>
        <taxon>Sordariales</taxon>
        <taxon>Lasiosphaeriaceae</taxon>
        <taxon>Apodospora</taxon>
    </lineage>
</organism>
<keyword evidence="3" id="KW-1185">Reference proteome</keyword>
<feature type="compositionally biased region" description="Polar residues" evidence="1">
    <location>
        <begin position="221"/>
        <end position="231"/>
    </location>
</feature>
<reference evidence="2" key="1">
    <citation type="journal article" date="2023" name="Mol. Phylogenet. Evol.">
        <title>Genome-scale phylogeny and comparative genomics of the fungal order Sordariales.</title>
        <authorList>
            <person name="Hensen N."/>
            <person name="Bonometti L."/>
            <person name="Westerberg I."/>
            <person name="Brannstrom I.O."/>
            <person name="Guillou S."/>
            <person name="Cros-Aarteil S."/>
            <person name="Calhoun S."/>
            <person name="Haridas S."/>
            <person name="Kuo A."/>
            <person name="Mondo S."/>
            <person name="Pangilinan J."/>
            <person name="Riley R."/>
            <person name="LaButti K."/>
            <person name="Andreopoulos B."/>
            <person name="Lipzen A."/>
            <person name="Chen C."/>
            <person name="Yan M."/>
            <person name="Daum C."/>
            <person name="Ng V."/>
            <person name="Clum A."/>
            <person name="Steindorff A."/>
            <person name="Ohm R.A."/>
            <person name="Martin F."/>
            <person name="Silar P."/>
            <person name="Natvig D.O."/>
            <person name="Lalanne C."/>
            <person name="Gautier V."/>
            <person name="Ament-Velasquez S.L."/>
            <person name="Kruys A."/>
            <person name="Hutchinson M.I."/>
            <person name="Powell A.J."/>
            <person name="Barry K."/>
            <person name="Miller A.N."/>
            <person name="Grigoriev I.V."/>
            <person name="Debuchy R."/>
            <person name="Gladieux P."/>
            <person name="Hiltunen Thoren M."/>
            <person name="Johannesson H."/>
        </authorList>
    </citation>
    <scope>NUCLEOTIDE SEQUENCE</scope>
    <source>
        <strain evidence="2">CBS 118394</strain>
    </source>
</reference>
<reference evidence="2" key="2">
    <citation type="submission" date="2023-06" db="EMBL/GenBank/DDBJ databases">
        <authorList>
            <consortium name="Lawrence Berkeley National Laboratory"/>
            <person name="Haridas S."/>
            <person name="Hensen N."/>
            <person name="Bonometti L."/>
            <person name="Westerberg I."/>
            <person name="Brannstrom I.O."/>
            <person name="Guillou S."/>
            <person name="Cros-Aarteil S."/>
            <person name="Calhoun S."/>
            <person name="Kuo A."/>
            <person name="Mondo S."/>
            <person name="Pangilinan J."/>
            <person name="Riley R."/>
            <person name="Labutti K."/>
            <person name="Andreopoulos B."/>
            <person name="Lipzen A."/>
            <person name="Chen C."/>
            <person name="Yanf M."/>
            <person name="Daum C."/>
            <person name="Ng V."/>
            <person name="Clum A."/>
            <person name="Steindorff A."/>
            <person name="Ohm R."/>
            <person name="Martin F."/>
            <person name="Silar P."/>
            <person name="Natvig D."/>
            <person name="Lalanne C."/>
            <person name="Gautier V."/>
            <person name="Ament-Velasquez S.L."/>
            <person name="Kruys A."/>
            <person name="Hutchinson M.I."/>
            <person name="Powell A.J."/>
            <person name="Barry K."/>
            <person name="Miller A.N."/>
            <person name="Grigoriev I.V."/>
            <person name="Debuchy R."/>
            <person name="Gladieux P."/>
            <person name="Thoren M.H."/>
            <person name="Johannesson H."/>
        </authorList>
    </citation>
    <scope>NUCLEOTIDE SEQUENCE</scope>
    <source>
        <strain evidence="2">CBS 118394</strain>
    </source>
</reference>
<dbReference type="AlphaFoldDB" id="A0AAE0MFW4"/>
<evidence type="ECO:0000256" key="1">
    <source>
        <dbReference type="SAM" id="MobiDB-lite"/>
    </source>
</evidence>
<feature type="region of interest" description="Disordered" evidence="1">
    <location>
        <begin position="210"/>
        <end position="240"/>
    </location>
</feature>
<comment type="caution">
    <text evidence="2">The sequence shown here is derived from an EMBL/GenBank/DDBJ whole genome shotgun (WGS) entry which is preliminary data.</text>
</comment>
<name>A0AAE0MFW4_9PEZI</name>
<evidence type="ECO:0000313" key="3">
    <source>
        <dbReference type="Proteomes" id="UP001283341"/>
    </source>
</evidence>
<dbReference type="Proteomes" id="UP001283341">
    <property type="component" value="Unassembled WGS sequence"/>
</dbReference>
<proteinExistence type="predicted"/>
<sequence length="263" mass="29824">MEKSLVDIKRRDKRNFPFSWNIHTLLTTPTRRLDTLTSVPEVLKVGSCRTVYLVCVVQSHVVLFRHPIPSPSSTTTSQGRAGDDPPCMARQAPSRLRYIRTLTDAPRTPHMSLATNQIWGLLELFSSFLFFLLLLAPQDRSWLLASPPNRANLCPTSDFGQFLASTPFISSSGSTLAVQEDKRPFSDVAYPQTMSSSPTQLHTHIHWQVEPQPRTHRSDRASTTLGSSENQAKGRESRIPSECIYGIKRTRLRSMSPYQRRRF</sequence>
<accession>A0AAE0MFW4</accession>
<evidence type="ECO:0000313" key="2">
    <source>
        <dbReference type="EMBL" id="KAK3329524.1"/>
    </source>
</evidence>
<gene>
    <name evidence="2" type="ORF">B0H66DRAFT_28545</name>
</gene>
<protein>
    <submittedName>
        <fullName evidence="2">Uncharacterized protein</fullName>
    </submittedName>
</protein>